<comment type="caution">
    <text evidence="1">The sequence shown here is derived from an EMBL/GenBank/DDBJ whole genome shotgun (WGS) entry which is preliminary data.</text>
</comment>
<evidence type="ECO:0000313" key="2">
    <source>
        <dbReference type="Proteomes" id="UP000195217"/>
    </source>
</evidence>
<gene>
    <name evidence="1" type="ORF">BK761_13805</name>
</gene>
<dbReference type="AlphaFoldDB" id="A0A9X6G1L2"/>
<protein>
    <submittedName>
        <fullName evidence="1">Uncharacterized protein</fullName>
    </submittedName>
</protein>
<sequence>MKITIVLCLSTVGSSRRIVRNMNTTQNVHVSLTYISLQRMTLYKQKMIPLFKMAYTGVGEMI</sequence>
<name>A0A9X6G1L2_BACUD</name>
<accession>A0A9X6G1L2</accession>
<dbReference type="EMBL" id="NFEA01000038">
    <property type="protein sequence ID" value="OTZ33075.1"/>
    <property type="molecule type" value="Genomic_DNA"/>
</dbReference>
<proteinExistence type="predicted"/>
<evidence type="ECO:0000313" key="1">
    <source>
        <dbReference type="EMBL" id="OTZ33075.1"/>
    </source>
</evidence>
<reference evidence="1 2" key="1">
    <citation type="submission" date="2016-10" db="EMBL/GenBank/DDBJ databases">
        <title>Comparative genomics of Bacillus thuringiensis reveals a path to pathogens against multiple invertebrate hosts.</title>
        <authorList>
            <person name="Zheng J."/>
            <person name="Gao Q."/>
            <person name="Liu H."/>
            <person name="Peng D."/>
            <person name="Ruan L."/>
            <person name="Sun M."/>
        </authorList>
    </citation>
    <scope>NUCLEOTIDE SEQUENCE [LARGE SCALE GENOMIC DNA]</scope>
    <source>
        <strain evidence="1">BGSC 4M3</strain>
    </source>
</reference>
<organism evidence="1 2">
    <name type="scientific">Bacillus thuringiensis subsp. darmstadiensis</name>
    <dbReference type="NCBI Taxonomy" id="132264"/>
    <lineage>
        <taxon>Bacteria</taxon>
        <taxon>Bacillati</taxon>
        <taxon>Bacillota</taxon>
        <taxon>Bacilli</taxon>
        <taxon>Bacillales</taxon>
        <taxon>Bacillaceae</taxon>
        <taxon>Bacillus</taxon>
        <taxon>Bacillus cereus group</taxon>
    </lineage>
</organism>
<dbReference type="Proteomes" id="UP000195217">
    <property type="component" value="Unassembled WGS sequence"/>
</dbReference>